<dbReference type="GO" id="GO:0004630">
    <property type="term" value="F:phospholipase D activity"/>
    <property type="evidence" value="ECO:0007669"/>
    <property type="project" value="UniProtKB-EC"/>
</dbReference>
<evidence type="ECO:0000256" key="5">
    <source>
        <dbReference type="ARBA" id="ARBA00022963"/>
    </source>
</evidence>
<keyword evidence="5" id="KW-0442">Lipid degradation</keyword>
<dbReference type="SUPFAM" id="SSF56024">
    <property type="entry name" value="Phospholipase D/nuclease"/>
    <property type="match status" value="2"/>
</dbReference>
<comment type="catalytic activity">
    <reaction evidence="1">
        <text>a 1,2-diacyl-sn-glycero-3-phosphocholine + H2O = a 1,2-diacyl-sn-glycero-3-phosphate + choline + H(+)</text>
        <dbReference type="Rhea" id="RHEA:14445"/>
        <dbReference type="ChEBI" id="CHEBI:15354"/>
        <dbReference type="ChEBI" id="CHEBI:15377"/>
        <dbReference type="ChEBI" id="CHEBI:15378"/>
        <dbReference type="ChEBI" id="CHEBI:57643"/>
        <dbReference type="ChEBI" id="CHEBI:58608"/>
        <dbReference type="EC" id="3.1.4.4"/>
    </reaction>
</comment>
<evidence type="ECO:0000256" key="4">
    <source>
        <dbReference type="ARBA" id="ARBA00022801"/>
    </source>
</evidence>
<dbReference type="GO" id="GO:0016891">
    <property type="term" value="F:RNA endonuclease activity producing 5'-phosphomonoesters, hydrolytic mechanism"/>
    <property type="evidence" value="ECO:0007669"/>
    <property type="project" value="TreeGrafter"/>
</dbReference>
<dbReference type="CDD" id="cd09172">
    <property type="entry name" value="PLDc_Nuc_like_unchar1_1"/>
    <property type="match status" value="1"/>
</dbReference>
<protein>
    <recommendedName>
        <fullName evidence="3">phospholipase D</fullName>
        <ecNumber evidence="3">3.1.4.4</ecNumber>
    </recommendedName>
</protein>
<feature type="domain" description="PLD phosphodiesterase" evidence="7">
    <location>
        <begin position="440"/>
        <end position="471"/>
    </location>
</feature>
<dbReference type="Pfam" id="PF13091">
    <property type="entry name" value="PLDc_2"/>
    <property type="match status" value="2"/>
</dbReference>
<dbReference type="Gene3D" id="3.30.870.10">
    <property type="entry name" value="Endonuclease Chain A"/>
    <property type="match status" value="2"/>
</dbReference>
<dbReference type="InterPro" id="IPR001736">
    <property type="entry name" value="PLipase_D/transphosphatidylase"/>
</dbReference>
<keyword evidence="6" id="KW-0443">Lipid metabolism</keyword>
<evidence type="ECO:0000259" key="7">
    <source>
        <dbReference type="PROSITE" id="PS50035"/>
    </source>
</evidence>
<accession>A0AAU8MPM7</accession>
<dbReference type="EC" id="3.1.4.4" evidence="3"/>
<comment type="similarity">
    <text evidence="2">Belongs to the phospholipase D family.</text>
</comment>
<evidence type="ECO:0000313" key="8">
    <source>
        <dbReference type="EMBL" id="XCO74242.1"/>
    </source>
</evidence>
<dbReference type="GO" id="GO:0016042">
    <property type="term" value="P:lipid catabolic process"/>
    <property type="evidence" value="ECO:0007669"/>
    <property type="project" value="UniProtKB-KW"/>
</dbReference>
<evidence type="ECO:0000256" key="6">
    <source>
        <dbReference type="ARBA" id="ARBA00023098"/>
    </source>
</evidence>
<dbReference type="RefSeq" id="WP_363797101.1">
    <property type="nucleotide sequence ID" value="NZ_CP159925.1"/>
</dbReference>
<keyword evidence="4" id="KW-0378">Hydrolase</keyword>
<organism evidence="8">
    <name type="scientific">Lysobacter firmicutimachus</name>
    <dbReference type="NCBI Taxonomy" id="1792846"/>
    <lineage>
        <taxon>Bacteria</taxon>
        <taxon>Pseudomonadati</taxon>
        <taxon>Pseudomonadota</taxon>
        <taxon>Gammaproteobacteria</taxon>
        <taxon>Lysobacterales</taxon>
        <taxon>Lysobacteraceae</taxon>
        <taxon>Lysobacter</taxon>
    </lineage>
</organism>
<name>A0AAU8MPM7_9GAMM</name>
<dbReference type="EMBL" id="CP159925">
    <property type="protein sequence ID" value="XCO74242.1"/>
    <property type="molecule type" value="Genomic_DNA"/>
</dbReference>
<evidence type="ECO:0000256" key="3">
    <source>
        <dbReference type="ARBA" id="ARBA00012027"/>
    </source>
</evidence>
<dbReference type="AlphaFoldDB" id="A0AAU8MPM7"/>
<reference evidence="8" key="1">
    <citation type="submission" date="2024-06" db="EMBL/GenBank/DDBJ databases">
        <authorList>
            <person name="Li S."/>
        </authorList>
    </citation>
    <scope>NUCLEOTIDE SEQUENCE</scope>
    <source>
        <strain evidence="8">SR10</strain>
    </source>
</reference>
<dbReference type="PANTHER" id="PTHR43856:SF1">
    <property type="entry name" value="MITOCHONDRIAL CARDIOLIPIN HYDROLASE"/>
    <property type="match status" value="1"/>
</dbReference>
<dbReference type="PROSITE" id="PS50035">
    <property type="entry name" value="PLD"/>
    <property type="match status" value="1"/>
</dbReference>
<gene>
    <name evidence="8" type="ORF">ABU614_17945</name>
</gene>
<sequence length="554" mass="61980">MRARKQGNGLTVRAIAGTNTVLLAMSMDEAARKGCLGFAIQRTDHTEDEKYWMRGHKVFADTGAHVAAGQDVSSRSHPFQSFQWCDYTAKPEHDYSYRVVPLFGSPGNLAEGDGIAVKVSTEPNNDGRHGVYFNRGACSSQAYARNFENKHPKDVGPAAYDWLSRGLFEGMAAFIARAKDASYALHGAIYEFQRPEALNALKAARTRKAKVKVVFDAIPGANKPKEKNLSAIASAKLARESSGKTKGTIMHNKFLVLSHRNRPIAVWTGSTNWTENGIYGHSNCGHVIEGADIAQQYLDYWTQLSGDQASEANRDWMDENAPAPPSPWSDKTVAVFSPRNDLSVLDWYAELAASAKTALFMTFAFGMNRRFLDVYEKDDDVLRYALMEKEGNGAGLAQGKVDIRRIRARRNVIVAVANNLQLNVLDRWVAERRALSHEANVKWIHTKYALIDPLGNNPVVITGSANFSEASTQSNDENMLVIRGDKRVADIYLTEFMRLHSHYAFREAVKIARDNGEDFEAERAPLAPDDSWQKDHYKKGHDRWLRRRYFAGVD</sequence>
<dbReference type="PANTHER" id="PTHR43856">
    <property type="entry name" value="CARDIOLIPIN HYDROLASE"/>
    <property type="match status" value="1"/>
</dbReference>
<dbReference type="InterPro" id="IPR051406">
    <property type="entry name" value="PLD_domain"/>
</dbReference>
<dbReference type="GO" id="GO:0006793">
    <property type="term" value="P:phosphorus metabolic process"/>
    <property type="evidence" value="ECO:0007669"/>
    <property type="project" value="UniProtKB-ARBA"/>
</dbReference>
<evidence type="ECO:0000256" key="1">
    <source>
        <dbReference type="ARBA" id="ARBA00000798"/>
    </source>
</evidence>
<proteinExistence type="inferred from homology"/>
<dbReference type="InterPro" id="IPR025202">
    <property type="entry name" value="PLD-like_dom"/>
</dbReference>
<evidence type="ECO:0000256" key="2">
    <source>
        <dbReference type="ARBA" id="ARBA00008664"/>
    </source>
</evidence>